<dbReference type="EMBL" id="AFHV02000060">
    <property type="protein sequence ID" value="PUA92844.1"/>
    <property type="molecule type" value="Genomic_DNA"/>
</dbReference>
<evidence type="ECO:0000313" key="16">
    <source>
        <dbReference type="Proteomes" id="UP000244488"/>
    </source>
</evidence>
<evidence type="ECO:0000256" key="9">
    <source>
        <dbReference type="ARBA" id="ARBA00022840"/>
    </source>
</evidence>
<comment type="caution">
    <text evidence="15">The sequence shown here is derived from an EMBL/GenBank/DDBJ whole genome shotgun (WGS) entry which is preliminary data.</text>
</comment>
<dbReference type="GO" id="GO:0140581">
    <property type="term" value="F:P-type monovalent copper transporter activity"/>
    <property type="evidence" value="ECO:0007669"/>
    <property type="project" value="UniProtKB-EC"/>
</dbReference>
<dbReference type="Proteomes" id="UP000244488">
    <property type="component" value="Unassembled WGS sequence"/>
</dbReference>
<name>A0A2T6J5F4_TOXGO</name>
<dbReference type="Gene3D" id="3.40.50.1000">
    <property type="entry name" value="HAD superfamily/HAD-like"/>
    <property type="match status" value="1"/>
</dbReference>
<reference evidence="15 16" key="1">
    <citation type="journal article" date="2016" name="Nat. Commun.">
        <title>Local admixture of amplified and diversified secreted pathogenesis determinants shapes mosaic Toxoplasma gondii genomes.</title>
        <authorList>
            <person name="Lorenzi H."/>
            <person name="Khan A."/>
            <person name="Behnke M.S."/>
            <person name="Namasivayam S."/>
            <person name="Swapna L.S."/>
            <person name="Hadjithomas M."/>
            <person name="Karamycheva S."/>
            <person name="Pinney D."/>
            <person name="Brunk B.P."/>
            <person name="Ajioka J.W."/>
            <person name="Ajzenberg D."/>
            <person name="Boothroyd J.C."/>
            <person name="Boyle J.P."/>
            <person name="Darde M.L."/>
            <person name="Diaz-Miranda M.A."/>
            <person name="Dubey J.P."/>
            <person name="Fritz H.M."/>
            <person name="Gennari S.M."/>
            <person name="Gregory B.D."/>
            <person name="Kim K."/>
            <person name="Saeij J.P."/>
            <person name="Su C."/>
            <person name="White M.W."/>
            <person name="Zhu X.Q."/>
            <person name="Howe D.K."/>
            <person name="Rosenthal B.M."/>
            <person name="Grigg M.E."/>
            <person name="Parkinson J."/>
            <person name="Liu L."/>
            <person name="Kissinger J.C."/>
            <person name="Roos D.S."/>
            <person name="Sibley L.D."/>
        </authorList>
    </citation>
    <scope>NUCLEOTIDE SEQUENCE [LARGE SCALE GENOMIC DNA]</scope>
    <source>
        <strain evidence="15 16">TgCATBr9</strain>
    </source>
</reference>
<keyword evidence="12" id="KW-0186">Copper</keyword>
<evidence type="ECO:0000256" key="14">
    <source>
        <dbReference type="ARBA" id="ARBA00023136"/>
    </source>
</evidence>
<dbReference type="SUPFAM" id="SSF56784">
    <property type="entry name" value="HAD-like"/>
    <property type="match status" value="1"/>
</dbReference>
<dbReference type="GO" id="GO:0005886">
    <property type="term" value="C:plasma membrane"/>
    <property type="evidence" value="ECO:0007669"/>
    <property type="project" value="UniProtKB-SubCell"/>
</dbReference>
<proteinExistence type="predicted"/>
<gene>
    <name evidence="15" type="ORF">TGBR9_230420C</name>
</gene>
<dbReference type="FunFam" id="3.40.50.1000:FF:000144">
    <property type="entry name" value="copper-transporting ATPase 1 isoform X2"/>
    <property type="match status" value="1"/>
</dbReference>
<evidence type="ECO:0000256" key="3">
    <source>
        <dbReference type="ARBA" id="ARBA00022448"/>
    </source>
</evidence>
<dbReference type="GO" id="GO:0036376">
    <property type="term" value="P:sodium ion export across plasma membrane"/>
    <property type="evidence" value="ECO:0007669"/>
    <property type="project" value="TreeGrafter"/>
</dbReference>
<dbReference type="EC" id="7.2.2.8" evidence="2"/>
<evidence type="ECO:0000256" key="10">
    <source>
        <dbReference type="ARBA" id="ARBA00022967"/>
    </source>
</evidence>
<sequence>MDPPRPEVSAAIDACRGAGIKVVMITGDNKLTAEAVASMIHIVDDGCVGNCSFTGKEFEGLSLEEKKEVLSQGMPRIAINLRKQTYM</sequence>
<accession>A0A2T6J5F4</accession>
<keyword evidence="9" id="KW-0067">ATP-binding</keyword>
<dbReference type="AlphaFoldDB" id="A0A2T6J5F4"/>
<keyword evidence="6" id="KW-0479">Metal-binding</keyword>
<evidence type="ECO:0000256" key="8">
    <source>
        <dbReference type="ARBA" id="ARBA00022796"/>
    </source>
</evidence>
<keyword evidence="3" id="KW-0813">Transport</keyword>
<dbReference type="GO" id="GO:0005391">
    <property type="term" value="F:P-type sodium:potassium-exchanging transporter activity"/>
    <property type="evidence" value="ECO:0007669"/>
    <property type="project" value="TreeGrafter"/>
</dbReference>
<evidence type="ECO:0000256" key="4">
    <source>
        <dbReference type="ARBA" id="ARBA00022475"/>
    </source>
</evidence>
<keyword evidence="14" id="KW-0472">Membrane</keyword>
<evidence type="ECO:0000256" key="1">
    <source>
        <dbReference type="ARBA" id="ARBA00004651"/>
    </source>
</evidence>
<keyword evidence="5" id="KW-0812">Transmembrane</keyword>
<evidence type="ECO:0000313" key="15">
    <source>
        <dbReference type="EMBL" id="PUA92844.1"/>
    </source>
</evidence>
<dbReference type="InterPro" id="IPR023214">
    <property type="entry name" value="HAD_sf"/>
</dbReference>
<evidence type="ECO:0000256" key="6">
    <source>
        <dbReference type="ARBA" id="ARBA00022723"/>
    </source>
</evidence>
<evidence type="ECO:0000256" key="13">
    <source>
        <dbReference type="ARBA" id="ARBA00023065"/>
    </source>
</evidence>
<evidence type="ECO:0000256" key="12">
    <source>
        <dbReference type="ARBA" id="ARBA00023008"/>
    </source>
</evidence>
<evidence type="ECO:0000256" key="5">
    <source>
        <dbReference type="ARBA" id="ARBA00022692"/>
    </source>
</evidence>
<dbReference type="GO" id="GO:0006883">
    <property type="term" value="P:intracellular sodium ion homeostasis"/>
    <property type="evidence" value="ECO:0007669"/>
    <property type="project" value="TreeGrafter"/>
</dbReference>
<keyword evidence="4" id="KW-1003">Cell membrane</keyword>
<dbReference type="GO" id="GO:0005524">
    <property type="term" value="F:ATP binding"/>
    <property type="evidence" value="ECO:0007669"/>
    <property type="project" value="UniProtKB-KW"/>
</dbReference>
<keyword evidence="8" id="KW-0187">Copper transport</keyword>
<dbReference type="InterPro" id="IPR050510">
    <property type="entry name" value="Cation_transp_ATPase_P-type"/>
</dbReference>
<protein>
    <recommendedName>
        <fullName evidence="2">P-type Cu(+) transporter</fullName>
        <ecNumber evidence="2">7.2.2.8</ecNumber>
    </recommendedName>
</protein>
<dbReference type="Pfam" id="PF00702">
    <property type="entry name" value="Hydrolase"/>
    <property type="match status" value="1"/>
</dbReference>
<dbReference type="GO" id="GO:0030007">
    <property type="term" value="P:intracellular potassium ion homeostasis"/>
    <property type="evidence" value="ECO:0007669"/>
    <property type="project" value="TreeGrafter"/>
</dbReference>
<dbReference type="InterPro" id="IPR036412">
    <property type="entry name" value="HAD-like_sf"/>
</dbReference>
<evidence type="ECO:0000256" key="2">
    <source>
        <dbReference type="ARBA" id="ARBA00012517"/>
    </source>
</evidence>
<dbReference type="GO" id="GO:0046872">
    <property type="term" value="F:metal ion binding"/>
    <property type="evidence" value="ECO:0007669"/>
    <property type="project" value="UniProtKB-KW"/>
</dbReference>
<comment type="subcellular location">
    <subcellularLocation>
        <location evidence="1">Cell membrane</location>
        <topology evidence="1">Multi-pass membrane protein</topology>
    </subcellularLocation>
</comment>
<dbReference type="GO" id="GO:1990573">
    <property type="term" value="P:potassium ion import across plasma membrane"/>
    <property type="evidence" value="ECO:0007669"/>
    <property type="project" value="TreeGrafter"/>
</dbReference>
<evidence type="ECO:0000256" key="11">
    <source>
        <dbReference type="ARBA" id="ARBA00022989"/>
    </source>
</evidence>
<organism evidence="15 16">
    <name type="scientific">Toxoplasma gondii TgCATBr9</name>
    <dbReference type="NCBI Taxonomy" id="943120"/>
    <lineage>
        <taxon>Eukaryota</taxon>
        <taxon>Sar</taxon>
        <taxon>Alveolata</taxon>
        <taxon>Apicomplexa</taxon>
        <taxon>Conoidasida</taxon>
        <taxon>Coccidia</taxon>
        <taxon>Eucoccidiorida</taxon>
        <taxon>Eimeriorina</taxon>
        <taxon>Sarcocystidae</taxon>
        <taxon>Toxoplasma</taxon>
    </lineage>
</organism>
<dbReference type="PANTHER" id="PTHR43294:SF21">
    <property type="entry name" value="CATION TRANSPORTING ATPASE"/>
    <property type="match status" value="1"/>
</dbReference>
<evidence type="ECO:0000256" key="7">
    <source>
        <dbReference type="ARBA" id="ARBA00022741"/>
    </source>
</evidence>
<keyword evidence="10" id="KW-1278">Translocase</keyword>
<keyword evidence="11" id="KW-1133">Transmembrane helix</keyword>
<dbReference type="VEuPathDB" id="ToxoDB:TGBR9_230420C"/>
<keyword evidence="13" id="KW-0406">Ion transport</keyword>
<dbReference type="GO" id="GO:1902600">
    <property type="term" value="P:proton transmembrane transport"/>
    <property type="evidence" value="ECO:0007669"/>
    <property type="project" value="TreeGrafter"/>
</dbReference>
<dbReference type="PANTHER" id="PTHR43294">
    <property type="entry name" value="SODIUM/POTASSIUM-TRANSPORTING ATPASE SUBUNIT ALPHA"/>
    <property type="match status" value="1"/>
</dbReference>
<keyword evidence="7" id="KW-0547">Nucleotide-binding</keyword>